<gene>
    <name evidence="3" type="ORF">PAPYR_7453</name>
</gene>
<evidence type="ECO:0000313" key="3">
    <source>
        <dbReference type="EMBL" id="KAJ4457158.1"/>
    </source>
</evidence>
<evidence type="ECO:0000259" key="2">
    <source>
        <dbReference type="PROSITE" id="PS50994"/>
    </source>
</evidence>
<accession>A0ABQ8UGA0</accession>
<evidence type="ECO:0000313" key="4">
    <source>
        <dbReference type="Proteomes" id="UP001141327"/>
    </source>
</evidence>
<dbReference type="Proteomes" id="UP001141327">
    <property type="component" value="Unassembled WGS sequence"/>
</dbReference>
<dbReference type="InterPro" id="IPR001584">
    <property type="entry name" value="Integrase_cat-core"/>
</dbReference>
<reference evidence="3" key="1">
    <citation type="journal article" date="2022" name="bioRxiv">
        <title>Genomics of Preaxostyla Flagellates Illuminates Evolutionary Transitions and the Path Towards Mitochondrial Loss.</title>
        <authorList>
            <person name="Novak L.V.F."/>
            <person name="Treitli S.C."/>
            <person name="Pyrih J."/>
            <person name="Halakuc P."/>
            <person name="Pipaliya S.V."/>
            <person name="Vacek V."/>
            <person name="Brzon O."/>
            <person name="Soukal P."/>
            <person name="Eme L."/>
            <person name="Dacks J.B."/>
            <person name="Karnkowska A."/>
            <person name="Elias M."/>
            <person name="Hampl V."/>
        </authorList>
    </citation>
    <scope>NUCLEOTIDE SEQUENCE</scope>
    <source>
        <strain evidence="3">RCP-MX</strain>
    </source>
</reference>
<dbReference type="SUPFAM" id="SSF53098">
    <property type="entry name" value="Ribonuclease H-like"/>
    <property type="match status" value="1"/>
</dbReference>
<sequence length="457" mass="49536">MACSAEYSAPRATVTATPPLSPRPPSPSPQTPLLQRQQRNRDPPVPIELPPPPAYSDQLPPIPADIWTRVTPGARPDDPTVAALIAIAHTATAGVHLGEGRTRALLHTVTSWPNDSQDVHTFVSHCPICQIARLPANPDHPADVHAIPPAFPFHSVEIDTVGPLAPASGYRHILVCVDVCTRFTELTPLSDLEATTVAAALLDSWVLRHGVPKLVIGDGAFASTVVKELTALLQARLHLSLPLDPRGHGRVERRNLDVEQMLRTLLTADHYVKNWPSHVPAVHSYTNASCTLSEVAAAEKRQFDARRAKYLAALPPAHTADYSPGDLVLLLHPRPHKLLPPSSGPFAIVGPGDNAASFMLRNLLTGEQFLASANRLKRFLQPAYSTQEDTAILAIPPGEAIVKEVLDHALDPLRFLVRWHTGATAWIPYRGNSNSAPLIAYMHARGIHPRKLSKKGG</sequence>
<dbReference type="EMBL" id="JAPMOS010000053">
    <property type="protein sequence ID" value="KAJ4457158.1"/>
    <property type="molecule type" value="Genomic_DNA"/>
</dbReference>
<dbReference type="Pfam" id="PF17921">
    <property type="entry name" value="Integrase_H2C2"/>
    <property type="match status" value="1"/>
</dbReference>
<keyword evidence="4" id="KW-1185">Reference proteome</keyword>
<dbReference type="InterPro" id="IPR041588">
    <property type="entry name" value="Integrase_H2C2"/>
</dbReference>
<dbReference type="Gene3D" id="3.30.420.10">
    <property type="entry name" value="Ribonuclease H-like superfamily/Ribonuclease H"/>
    <property type="match status" value="1"/>
</dbReference>
<dbReference type="InterPro" id="IPR012337">
    <property type="entry name" value="RNaseH-like_sf"/>
</dbReference>
<comment type="caution">
    <text evidence="3">The sequence shown here is derived from an EMBL/GenBank/DDBJ whole genome shotgun (WGS) entry which is preliminary data.</text>
</comment>
<name>A0ABQ8UGA0_9EUKA</name>
<feature type="region of interest" description="Disordered" evidence="1">
    <location>
        <begin position="1"/>
        <end position="60"/>
    </location>
</feature>
<protein>
    <submittedName>
        <fullName evidence="3">Retrovirus-related Pol polyprotein from transposon</fullName>
    </submittedName>
</protein>
<feature type="domain" description="Integrase catalytic" evidence="2">
    <location>
        <begin position="148"/>
        <end position="307"/>
    </location>
</feature>
<feature type="compositionally biased region" description="Pro residues" evidence="1">
    <location>
        <begin position="19"/>
        <end position="30"/>
    </location>
</feature>
<evidence type="ECO:0000256" key="1">
    <source>
        <dbReference type="SAM" id="MobiDB-lite"/>
    </source>
</evidence>
<dbReference type="InterPro" id="IPR050951">
    <property type="entry name" value="Retrovirus_Pol_polyprotein"/>
</dbReference>
<proteinExistence type="predicted"/>
<organism evidence="3 4">
    <name type="scientific">Paratrimastix pyriformis</name>
    <dbReference type="NCBI Taxonomy" id="342808"/>
    <lineage>
        <taxon>Eukaryota</taxon>
        <taxon>Metamonada</taxon>
        <taxon>Preaxostyla</taxon>
        <taxon>Paratrimastigidae</taxon>
        <taxon>Paratrimastix</taxon>
    </lineage>
</organism>
<dbReference type="Gene3D" id="1.10.340.70">
    <property type="match status" value="1"/>
</dbReference>
<dbReference type="PROSITE" id="PS50994">
    <property type="entry name" value="INTEGRASE"/>
    <property type="match status" value="1"/>
</dbReference>
<dbReference type="PANTHER" id="PTHR37984">
    <property type="entry name" value="PROTEIN CBG26694"/>
    <property type="match status" value="1"/>
</dbReference>
<dbReference type="InterPro" id="IPR036397">
    <property type="entry name" value="RNaseH_sf"/>
</dbReference>
<dbReference type="PANTHER" id="PTHR37984:SF15">
    <property type="entry name" value="INTEGRASE CATALYTIC DOMAIN-CONTAINING PROTEIN"/>
    <property type="match status" value="1"/>
</dbReference>
<feature type="compositionally biased region" description="Pro residues" evidence="1">
    <location>
        <begin position="43"/>
        <end position="54"/>
    </location>
</feature>